<accession>A0A8C9R2K9</accession>
<evidence type="ECO:0000256" key="1">
    <source>
        <dbReference type="ARBA" id="ARBA00004435"/>
    </source>
</evidence>
<keyword evidence="4" id="KW-0965">Cell junction</keyword>
<dbReference type="SMART" id="SM00409">
    <property type="entry name" value="IG"/>
    <property type="match status" value="2"/>
</dbReference>
<dbReference type="SUPFAM" id="SSF48726">
    <property type="entry name" value="Immunoglobulin"/>
    <property type="match status" value="2"/>
</dbReference>
<reference evidence="9" key="3">
    <citation type="submission" date="2025-09" db="UniProtKB">
        <authorList>
            <consortium name="Ensembl"/>
        </authorList>
    </citation>
    <scope>IDENTIFICATION</scope>
</reference>
<dbReference type="GO" id="GO:0005923">
    <property type="term" value="C:bicellular tight junction"/>
    <property type="evidence" value="ECO:0007669"/>
    <property type="project" value="UniProtKB-SubCell"/>
</dbReference>
<reference evidence="9" key="2">
    <citation type="submission" date="2025-08" db="UniProtKB">
        <authorList>
            <consortium name="Ensembl"/>
        </authorList>
    </citation>
    <scope>IDENTIFICATION</scope>
</reference>
<dbReference type="Pfam" id="PF07686">
    <property type="entry name" value="V-set"/>
    <property type="match status" value="1"/>
</dbReference>
<feature type="region of interest" description="Disordered" evidence="6">
    <location>
        <begin position="313"/>
        <end position="359"/>
    </location>
</feature>
<gene>
    <name evidence="9" type="primary">vsig8a</name>
</gene>
<keyword evidence="7" id="KW-0472">Membrane</keyword>
<dbReference type="PROSITE" id="PS50835">
    <property type="entry name" value="IG_LIKE"/>
    <property type="match status" value="2"/>
</dbReference>
<feature type="domain" description="Ig-like" evidence="8">
    <location>
        <begin position="18"/>
        <end position="160"/>
    </location>
</feature>
<dbReference type="GO" id="GO:0016323">
    <property type="term" value="C:basolateral plasma membrane"/>
    <property type="evidence" value="ECO:0007669"/>
    <property type="project" value="UniProtKB-SubCell"/>
</dbReference>
<keyword evidence="7" id="KW-1133">Transmembrane helix</keyword>
<dbReference type="InterPro" id="IPR003599">
    <property type="entry name" value="Ig_sub"/>
</dbReference>
<dbReference type="PANTHER" id="PTHR44468">
    <property type="entry name" value="COXSACKIEVIRUS AND ADENOVIRUS RECEPTOR-RELATED"/>
    <property type="match status" value="1"/>
</dbReference>
<dbReference type="InterPro" id="IPR052307">
    <property type="entry name" value="EJ_Adhesion_Regulator"/>
</dbReference>
<evidence type="ECO:0000256" key="3">
    <source>
        <dbReference type="ARBA" id="ARBA00022427"/>
    </source>
</evidence>
<evidence type="ECO:0000313" key="9">
    <source>
        <dbReference type="Ensembl" id="ENSSFOP00015009574.2"/>
    </source>
</evidence>
<evidence type="ECO:0000256" key="4">
    <source>
        <dbReference type="ARBA" id="ARBA00022949"/>
    </source>
</evidence>
<dbReference type="PANTHER" id="PTHR44468:SF1">
    <property type="entry name" value="V-SET AND IMMUNOGLOBULIN DOMAIN CONTAINING 8A ISOFORM 1"/>
    <property type="match status" value="1"/>
</dbReference>
<evidence type="ECO:0000256" key="2">
    <source>
        <dbReference type="ARBA" id="ARBA00004536"/>
    </source>
</evidence>
<dbReference type="AlphaFoldDB" id="A0A8C9R2K9"/>
<dbReference type="Ensembl" id="ENSSFOT00015009705.2">
    <property type="protein sequence ID" value="ENSSFOP00015009574.2"/>
    <property type="gene ID" value="ENSSFOG00015006222.2"/>
</dbReference>
<organism evidence="9 10">
    <name type="scientific">Scleropages formosus</name>
    <name type="common">Asian bonytongue</name>
    <name type="synonym">Osteoglossum formosum</name>
    <dbReference type="NCBI Taxonomy" id="113540"/>
    <lineage>
        <taxon>Eukaryota</taxon>
        <taxon>Metazoa</taxon>
        <taxon>Chordata</taxon>
        <taxon>Craniata</taxon>
        <taxon>Vertebrata</taxon>
        <taxon>Euteleostomi</taxon>
        <taxon>Actinopterygii</taxon>
        <taxon>Neopterygii</taxon>
        <taxon>Teleostei</taxon>
        <taxon>Osteoglossocephala</taxon>
        <taxon>Osteoglossomorpha</taxon>
        <taxon>Osteoglossiformes</taxon>
        <taxon>Osteoglossidae</taxon>
        <taxon>Scleropages</taxon>
    </lineage>
</organism>
<feature type="compositionally biased region" description="Low complexity" evidence="6">
    <location>
        <begin position="327"/>
        <end position="336"/>
    </location>
</feature>
<sequence>MAGPVSCHPTTRSSEERPHVSIMSPWALTCSALIFYLNAGATVAMQVTSTGPQTIQKAQGDNVTLGCEYTVGPSDIGELDIEWSSVSPDTTQKDELIISFTGNQKYTHGTLALAEGVDFTATDPSKGDASVTISSLTSAHTGTYQCKVRKGPGVDMRKVTLVVLVRPSAPKCWMEGSETVGGAISLHCKSSEGTTPITYVWKKGSAGVLPPNVTQNSVTGELLIANHSESSEGTYQCEAQNAVGTSRCRFILHVVRPPNKSGVIVGIVVGVFLLVILLLMFIWFLFCLWDKRRYQKKVANEIREDATAHLSRTPSRFSGRRSMAAYSSVRSTTSRASGRRSPDSWLLGAGPENRYSYPG</sequence>
<dbReference type="InterPro" id="IPR013783">
    <property type="entry name" value="Ig-like_fold"/>
</dbReference>
<evidence type="ECO:0000256" key="6">
    <source>
        <dbReference type="SAM" id="MobiDB-lite"/>
    </source>
</evidence>
<dbReference type="GeneTree" id="ENSGT00940000165076"/>
<dbReference type="Proteomes" id="UP000694397">
    <property type="component" value="Chromosome 6"/>
</dbReference>
<dbReference type="Gene3D" id="2.60.40.10">
    <property type="entry name" value="Immunoglobulins"/>
    <property type="match status" value="2"/>
</dbReference>
<name>A0A8C9R2K9_SCLFO</name>
<evidence type="ECO:0000259" key="8">
    <source>
        <dbReference type="PROSITE" id="PS50835"/>
    </source>
</evidence>
<reference evidence="9 10" key="1">
    <citation type="submission" date="2019-04" db="EMBL/GenBank/DDBJ databases">
        <authorList>
            <consortium name="Wellcome Sanger Institute Data Sharing"/>
        </authorList>
    </citation>
    <scope>NUCLEOTIDE SEQUENCE [LARGE SCALE GENOMIC DNA]</scope>
</reference>
<dbReference type="SMART" id="SM00406">
    <property type="entry name" value="IGv"/>
    <property type="match status" value="1"/>
</dbReference>
<protein>
    <submittedName>
        <fullName evidence="9">Coxsackievirus and adenovirus receptor homolog</fullName>
    </submittedName>
</protein>
<feature type="domain" description="Ig-like" evidence="8">
    <location>
        <begin position="167"/>
        <end position="241"/>
    </location>
</feature>
<comment type="subcellular location">
    <subcellularLocation>
        <location evidence="5">Basolateral cell membrane</location>
        <topology evidence="5">Single-pass type I membrane protein</topology>
    </subcellularLocation>
    <subcellularLocation>
        <location evidence="2">Cell junction</location>
        <location evidence="2">Adherens junction</location>
    </subcellularLocation>
    <subcellularLocation>
        <location evidence="1">Cell junction</location>
        <location evidence="1">Tight junction</location>
    </subcellularLocation>
</comment>
<keyword evidence="3" id="KW-0796">Tight junction</keyword>
<dbReference type="GeneID" id="108923571"/>
<dbReference type="InterPro" id="IPR003598">
    <property type="entry name" value="Ig_sub2"/>
</dbReference>
<dbReference type="GO" id="GO:0005912">
    <property type="term" value="C:adherens junction"/>
    <property type="evidence" value="ECO:0007669"/>
    <property type="project" value="UniProtKB-SubCell"/>
</dbReference>
<feature type="transmembrane region" description="Helical" evidence="7">
    <location>
        <begin position="263"/>
        <end position="289"/>
    </location>
</feature>
<proteinExistence type="predicted"/>
<dbReference type="SMART" id="SM00408">
    <property type="entry name" value="IGc2"/>
    <property type="match status" value="2"/>
</dbReference>
<dbReference type="RefSeq" id="XP_018589936.2">
    <property type="nucleotide sequence ID" value="XM_018734420.2"/>
</dbReference>
<dbReference type="InterPro" id="IPR013106">
    <property type="entry name" value="Ig_V-set"/>
</dbReference>
<dbReference type="OrthoDB" id="10045577at2759"/>
<evidence type="ECO:0000256" key="7">
    <source>
        <dbReference type="SAM" id="Phobius"/>
    </source>
</evidence>
<keyword evidence="7" id="KW-0812">Transmembrane</keyword>
<evidence type="ECO:0000313" key="10">
    <source>
        <dbReference type="Proteomes" id="UP000694397"/>
    </source>
</evidence>
<keyword evidence="10" id="KW-1185">Reference proteome</keyword>
<dbReference type="Pfam" id="PF13927">
    <property type="entry name" value="Ig_3"/>
    <property type="match status" value="1"/>
</dbReference>
<dbReference type="InterPro" id="IPR036179">
    <property type="entry name" value="Ig-like_dom_sf"/>
</dbReference>
<evidence type="ECO:0000256" key="5">
    <source>
        <dbReference type="ARBA" id="ARBA00023768"/>
    </source>
</evidence>
<dbReference type="InterPro" id="IPR007110">
    <property type="entry name" value="Ig-like_dom"/>
</dbReference>